<name>A0A7J8NJ92_9ROSI</name>
<organism evidence="1 2">
    <name type="scientific">Gossypium lobatum</name>
    <dbReference type="NCBI Taxonomy" id="34289"/>
    <lineage>
        <taxon>Eukaryota</taxon>
        <taxon>Viridiplantae</taxon>
        <taxon>Streptophyta</taxon>
        <taxon>Embryophyta</taxon>
        <taxon>Tracheophyta</taxon>
        <taxon>Spermatophyta</taxon>
        <taxon>Magnoliopsida</taxon>
        <taxon>eudicotyledons</taxon>
        <taxon>Gunneridae</taxon>
        <taxon>Pentapetalae</taxon>
        <taxon>rosids</taxon>
        <taxon>malvids</taxon>
        <taxon>Malvales</taxon>
        <taxon>Malvaceae</taxon>
        <taxon>Malvoideae</taxon>
        <taxon>Gossypium</taxon>
    </lineage>
</organism>
<comment type="caution">
    <text evidence="1">The sequence shown here is derived from an EMBL/GenBank/DDBJ whole genome shotgun (WGS) entry which is preliminary data.</text>
</comment>
<gene>
    <name evidence="1" type="ORF">Golob_025385</name>
</gene>
<evidence type="ECO:0000313" key="2">
    <source>
        <dbReference type="Proteomes" id="UP000593572"/>
    </source>
</evidence>
<reference evidence="1 2" key="1">
    <citation type="journal article" date="2019" name="Genome Biol. Evol.">
        <title>Insights into the evolution of the New World diploid cottons (Gossypium, subgenus Houzingenia) based on genome sequencing.</title>
        <authorList>
            <person name="Grover C.E."/>
            <person name="Arick M.A. 2nd"/>
            <person name="Thrash A."/>
            <person name="Conover J.L."/>
            <person name="Sanders W.S."/>
            <person name="Peterson D.G."/>
            <person name="Frelichowski J.E."/>
            <person name="Scheffler J.A."/>
            <person name="Scheffler B.E."/>
            <person name="Wendel J.F."/>
        </authorList>
    </citation>
    <scope>NUCLEOTIDE SEQUENCE [LARGE SCALE GENOMIC DNA]</scope>
    <source>
        <strain evidence="1">157</strain>
        <tissue evidence="1">Leaf</tissue>
    </source>
</reference>
<keyword evidence="2" id="KW-1185">Reference proteome</keyword>
<dbReference type="Proteomes" id="UP000593572">
    <property type="component" value="Unassembled WGS sequence"/>
</dbReference>
<proteinExistence type="predicted"/>
<protein>
    <submittedName>
        <fullName evidence="1">Uncharacterized protein</fullName>
    </submittedName>
</protein>
<sequence length="89" mass="10515">GQNRAVTTDGRRILAYYTGSIEKAREEESLRLFKKIAEMKIEDFPSYILEEIINTWETWKTWNSSPRLSFNSMHLDDIEEMNLDNIQEG</sequence>
<dbReference type="EMBL" id="JABEZX010353142">
    <property type="protein sequence ID" value="MBA0577057.1"/>
    <property type="molecule type" value="Genomic_DNA"/>
</dbReference>
<dbReference type="AlphaFoldDB" id="A0A7J8NJ92"/>
<accession>A0A7J8NJ92</accession>
<feature type="non-terminal residue" evidence="1">
    <location>
        <position position="1"/>
    </location>
</feature>
<evidence type="ECO:0000313" key="1">
    <source>
        <dbReference type="EMBL" id="MBA0577057.1"/>
    </source>
</evidence>